<evidence type="ECO:0000256" key="1">
    <source>
        <dbReference type="ARBA" id="ARBA00023118"/>
    </source>
</evidence>
<organism evidence="3">
    <name type="scientific">Archaeoglobus fulgidus</name>
    <dbReference type="NCBI Taxonomy" id="2234"/>
    <lineage>
        <taxon>Archaea</taxon>
        <taxon>Methanobacteriati</taxon>
        <taxon>Methanobacteriota</taxon>
        <taxon>Archaeoglobi</taxon>
        <taxon>Archaeoglobales</taxon>
        <taxon>Archaeoglobaceae</taxon>
        <taxon>Archaeoglobus</taxon>
    </lineage>
</organism>
<accession>A0A7J3M488</accession>
<evidence type="ECO:0000313" key="3">
    <source>
        <dbReference type="EMBL" id="HGT83746.1"/>
    </source>
</evidence>
<dbReference type="Pfam" id="PF03787">
    <property type="entry name" value="RAMPs"/>
    <property type="match status" value="1"/>
</dbReference>
<feature type="domain" description="CRISPR type III-associated protein" evidence="2">
    <location>
        <begin position="47"/>
        <end position="245"/>
    </location>
</feature>
<sequence>MEQNPREFKGRIGVYDKNLYDKSRVKRRAGGRLMHEALKNRYVLDCTIETISPLHIGSEKALGFGIDNPIVKVRHNGREIPVIPGSSIKGVLRAHFYRLAKSGAFDRLGFFKVLDKDLEAFEREFSKKKENEKLEEFRKLGTLEKLFGISGVASPLKITDAEPLEFSIGTRTHVKIDPERDRAERGKLFTVEYVEGKFGFKIVFDELKSDYDDVNDFFKEIFYRSLKNGLEIHFGGMKSRGYGLCLIKVDKAKKYTAEGLAFGKAEEWG</sequence>
<gene>
    <name evidence="3" type="ORF">ENT52_08505</name>
</gene>
<protein>
    <recommendedName>
        <fullName evidence="2">CRISPR type III-associated protein domain-containing protein</fullName>
    </recommendedName>
</protein>
<name>A0A7J3M488_ARCFL</name>
<dbReference type="EMBL" id="DSYZ01000160">
    <property type="protein sequence ID" value="HGT83746.1"/>
    <property type="molecule type" value="Genomic_DNA"/>
</dbReference>
<keyword evidence="1" id="KW-0051">Antiviral defense</keyword>
<dbReference type="InterPro" id="IPR005537">
    <property type="entry name" value="RAMP_III_fam"/>
</dbReference>
<comment type="caution">
    <text evidence="3">The sequence shown here is derived from an EMBL/GenBank/DDBJ whole genome shotgun (WGS) entry which is preliminary data.</text>
</comment>
<proteinExistence type="predicted"/>
<dbReference type="GO" id="GO:0051607">
    <property type="term" value="P:defense response to virus"/>
    <property type="evidence" value="ECO:0007669"/>
    <property type="project" value="UniProtKB-KW"/>
</dbReference>
<dbReference type="AlphaFoldDB" id="A0A7J3M488"/>
<reference evidence="3" key="1">
    <citation type="journal article" date="2020" name="mSystems">
        <title>Genome- and Community-Level Interaction Insights into Carbon Utilization and Element Cycling Functions of Hydrothermarchaeota in Hydrothermal Sediment.</title>
        <authorList>
            <person name="Zhou Z."/>
            <person name="Liu Y."/>
            <person name="Xu W."/>
            <person name="Pan J."/>
            <person name="Luo Z.H."/>
            <person name="Li M."/>
        </authorList>
    </citation>
    <scope>NUCLEOTIDE SEQUENCE [LARGE SCALE GENOMIC DNA]</scope>
    <source>
        <strain evidence="3">SpSt-587</strain>
    </source>
</reference>
<evidence type="ECO:0000259" key="2">
    <source>
        <dbReference type="Pfam" id="PF03787"/>
    </source>
</evidence>
<dbReference type="PANTHER" id="PTHR35579">
    <property type="entry name" value="CRISPR SYSTEM CMS ENDORIBONUCLEASE CSM3"/>
    <property type="match status" value="1"/>
</dbReference>
<dbReference type="PANTHER" id="PTHR35579:SF6">
    <property type="entry name" value="DUF324 DOMAIN-CONTAINING PROTEIN"/>
    <property type="match status" value="1"/>
</dbReference>
<dbReference type="InterPro" id="IPR052216">
    <property type="entry name" value="CRISPR_Csm3_endoribonuclease"/>
</dbReference>